<feature type="chain" id="PRO_5047305925" description="C1q domain-containing protein" evidence="1">
    <location>
        <begin position="23"/>
        <end position="342"/>
    </location>
</feature>
<sequence>MKKIISNFLIFSTLLFCTLLSAQSVQKNFINYQGVARSSSGDILVDESINIQIALKFGAPDIAASYVENHTVTTNANGVFGLLIGSGTAVTGDFNTLPWGGIASYVTVSVNGAEVGTNELMAVPYAITSGDTRWLSNGNDIENINSGNVGIDRTPTAKLDVNGDLRLQNGTSVNEISTDVTLGSNSNNAIPTERAVKTYVDNATATTTPVVFKVRGNGFAVKDLNINTTIETDIWDIRTYDTRNAFNTTTKRFVAPESGYYYLHAVVRQSNTVTSSFFRISFNVDTGVDFTQIVDGDDVKTDVSGIYFLNVGQEVYVSLRNFGPGNVRIDGTGSWFEGYKIN</sequence>
<dbReference type="Gene3D" id="2.60.120.40">
    <property type="match status" value="1"/>
</dbReference>
<dbReference type="SUPFAM" id="SSF49842">
    <property type="entry name" value="TNF-like"/>
    <property type="match status" value="1"/>
</dbReference>
<evidence type="ECO:0000313" key="2">
    <source>
        <dbReference type="EMBL" id="MFD2562698.1"/>
    </source>
</evidence>
<keyword evidence="3" id="KW-1185">Reference proteome</keyword>
<proteinExistence type="predicted"/>
<evidence type="ECO:0000256" key="1">
    <source>
        <dbReference type="SAM" id="SignalP"/>
    </source>
</evidence>
<feature type="signal peptide" evidence="1">
    <location>
        <begin position="1"/>
        <end position="22"/>
    </location>
</feature>
<dbReference type="EMBL" id="JBHULE010000019">
    <property type="protein sequence ID" value="MFD2562698.1"/>
    <property type="molecule type" value="Genomic_DNA"/>
</dbReference>
<dbReference type="RefSeq" id="WP_378291515.1">
    <property type="nucleotide sequence ID" value="NZ_JBHULE010000019.1"/>
</dbReference>
<dbReference type="InterPro" id="IPR008983">
    <property type="entry name" value="Tumour_necrosis_fac-like_dom"/>
</dbReference>
<comment type="caution">
    <text evidence="2">The sequence shown here is derived from an EMBL/GenBank/DDBJ whole genome shotgun (WGS) entry which is preliminary data.</text>
</comment>
<evidence type="ECO:0008006" key="4">
    <source>
        <dbReference type="Google" id="ProtNLM"/>
    </source>
</evidence>
<organism evidence="2 3">
    <name type="scientific">Aquimarina rubra</name>
    <dbReference type="NCBI Taxonomy" id="1920033"/>
    <lineage>
        <taxon>Bacteria</taxon>
        <taxon>Pseudomonadati</taxon>
        <taxon>Bacteroidota</taxon>
        <taxon>Flavobacteriia</taxon>
        <taxon>Flavobacteriales</taxon>
        <taxon>Flavobacteriaceae</taxon>
        <taxon>Aquimarina</taxon>
    </lineage>
</organism>
<keyword evidence="1" id="KW-0732">Signal</keyword>
<protein>
    <recommendedName>
        <fullName evidence="4">C1q domain-containing protein</fullName>
    </recommendedName>
</protein>
<gene>
    <name evidence="2" type="ORF">ACFSR1_08440</name>
</gene>
<dbReference type="Proteomes" id="UP001597319">
    <property type="component" value="Unassembled WGS sequence"/>
</dbReference>
<evidence type="ECO:0000313" key="3">
    <source>
        <dbReference type="Proteomes" id="UP001597319"/>
    </source>
</evidence>
<name>A0ABW5LCW5_9FLAO</name>
<reference evidence="3" key="1">
    <citation type="journal article" date="2019" name="Int. J. Syst. Evol. Microbiol.">
        <title>The Global Catalogue of Microorganisms (GCM) 10K type strain sequencing project: providing services to taxonomists for standard genome sequencing and annotation.</title>
        <authorList>
            <consortium name="The Broad Institute Genomics Platform"/>
            <consortium name="The Broad Institute Genome Sequencing Center for Infectious Disease"/>
            <person name="Wu L."/>
            <person name="Ma J."/>
        </authorList>
    </citation>
    <scope>NUCLEOTIDE SEQUENCE [LARGE SCALE GENOMIC DNA]</scope>
    <source>
        <strain evidence="3">KCTC 52274</strain>
    </source>
</reference>
<accession>A0ABW5LCW5</accession>